<evidence type="ECO:0000259" key="2">
    <source>
        <dbReference type="Pfam" id="PF02481"/>
    </source>
</evidence>
<dbReference type="OrthoDB" id="9785707at2"/>
<dbReference type="Gene3D" id="3.40.50.450">
    <property type="match status" value="1"/>
</dbReference>
<proteinExistence type="inferred from homology"/>
<comment type="similarity">
    <text evidence="1">Belongs to the DprA/Smf family.</text>
</comment>
<reference evidence="3 4" key="1">
    <citation type="submission" date="2016-10" db="EMBL/GenBank/DDBJ databases">
        <authorList>
            <person name="de Groot N.N."/>
        </authorList>
    </citation>
    <scope>NUCLEOTIDE SEQUENCE [LARGE SCALE GENOMIC DNA]</scope>
    <source>
        <strain evidence="3 4">CGMCC 1.6502</strain>
    </source>
</reference>
<dbReference type="GO" id="GO:0009294">
    <property type="term" value="P:DNA-mediated transformation"/>
    <property type="evidence" value="ECO:0007669"/>
    <property type="project" value="InterPro"/>
</dbReference>
<gene>
    <name evidence="3" type="ORF">SAMN05216243_0528</name>
</gene>
<evidence type="ECO:0000313" key="3">
    <source>
        <dbReference type="EMBL" id="SDJ72696.1"/>
    </source>
</evidence>
<dbReference type="InterPro" id="IPR003488">
    <property type="entry name" value="DprA"/>
</dbReference>
<dbReference type="PANTHER" id="PTHR43022:SF1">
    <property type="entry name" value="PROTEIN SMF"/>
    <property type="match status" value="1"/>
</dbReference>
<keyword evidence="4" id="KW-1185">Reference proteome</keyword>
<dbReference type="NCBIfam" id="TIGR00732">
    <property type="entry name" value="dprA"/>
    <property type="match status" value="1"/>
</dbReference>
<evidence type="ECO:0000313" key="4">
    <source>
        <dbReference type="Proteomes" id="UP000198694"/>
    </source>
</evidence>
<evidence type="ECO:0000256" key="1">
    <source>
        <dbReference type="ARBA" id="ARBA00006525"/>
    </source>
</evidence>
<dbReference type="EMBL" id="FNFL01000001">
    <property type="protein sequence ID" value="SDJ72696.1"/>
    <property type="molecule type" value="Genomic_DNA"/>
</dbReference>
<dbReference type="Pfam" id="PF02481">
    <property type="entry name" value="DNA_processg_A"/>
    <property type="match status" value="1"/>
</dbReference>
<organism evidence="3 4">
    <name type="scientific">Sediminibacillus albus</name>
    <dbReference type="NCBI Taxonomy" id="407036"/>
    <lineage>
        <taxon>Bacteria</taxon>
        <taxon>Bacillati</taxon>
        <taxon>Bacillota</taxon>
        <taxon>Bacilli</taxon>
        <taxon>Bacillales</taxon>
        <taxon>Bacillaceae</taxon>
        <taxon>Sediminibacillus</taxon>
    </lineage>
</organism>
<dbReference type="RefSeq" id="WP_093210770.1">
    <property type="nucleotide sequence ID" value="NZ_FNFL01000001.1"/>
</dbReference>
<protein>
    <submittedName>
        <fullName evidence="3">DNA processing protein</fullName>
    </submittedName>
</protein>
<name>A0A1G8W3K2_9BACI</name>
<sequence>MDRKNKLLLIHRCRGATRPLMRKILNEDPQLEQVFNYSILDLKQNFSLSENRARSLYSDLHSSHVFHQLQADLSNFQAVTIFDSAYPPLLRSIKDCPLVLYFIGEIGLVRHFPSLSIVGTRTPSKEACYKMNKIIPPLISEGWLIVSGMAKGIDGFAHQLAIEGSGKTIAVLGGGFRHIYPKDHRGLFHTMAASQLLLSEYPPNSPPQRYYFPERNRLISGLSFGTLVVEAKEKSGTLITVDQALDQGREVYAIPGSPLSPEAAGCNKMIQEGAKLVQNTYDLLEDWQYASSKWSRFLSEKREIAFDFLNDLQ</sequence>
<dbReference type="PANTHER" id="PTHR43022">
    <property type="entry name" value="PROTEIN SMF"/>
    <property type="match status" value="1"/>
</dbReference>
<dbReference type="SUPFAM" id="SSF102405">
    <property type="entry name" value="MCP/YpsA-like"/>
    <property type="match status" value="1"/>
</dbReference>
<feature type="domain" description="Smf/DprA SLOG" evidence="2">
    <location>
        <begin position="78"/>
        <end position="287"/>
    </location>
</feature>
<dbReference type="STRING" id="407036.SAMN05216243_0528"/>
<dbReference type="AlphaFoldDB" id="A0A1G8W3K2"/>
<dbReference type="InterPro" id="IPR057666">
    <property type="entry name" value="DrpA_SLOG"/>
</dbReference>
<dbReference type="Proteomes" id="UP000198694">
    <property type="component" value="Unassembled WGS sequence"/>
</dbReference>
<accession>A0A1G8W3K2</accession>